<dbReference type="PATRIC" id="fig|1453497.3.peg.1621"/>
<reference evidence="2 3" key="1">
    <citation type="submission" date="2014-02" db="EMBL/GenBank/DDBJ databases">
        <title>Kosmotoga genome sequencing.</title>
        <authorList>
            <person name="Pollo S.M."/>
            <person name="Charchuk R."/>
            <person name="Nesbo C.L."/>
        </authorList>
    </citation>
    <scope>NUCLEOTIDE SEQUENCE [LARGE SCALE GENOMIC DNA]</scope>
    <source>
        <strain evidence="2 3">S304</strain>
    </source>
</reference>
<evidence type="ECO:0000313" key="3">
    <source>
        <dbReference type="Proteomes" id="UP000077339"/>
    </source>
</evidence>
<sequence length="214" mass="24114">MTGRNVRLLLSLAFIIIAIWLMKAVNQWFVFLVAGVFLFPLLRDFGILKDLDERERYLDAISSRIALIATVLVVLFQIGLKNQLSGDDFFVIVLIPIVTKALVFIGMCLPKEKAINYYIRVLVIIYLGFVLLSHGISAVTLIESLPGIAVLIFGELSKRWKWFSLGLFGMAGLITSQFIDNITRPIPLLVYYLITSPIVLAGIRTLMHDRVSQE</sequence>
<accession>A0A182C7X6</accession>
<dbReference type="STRING" id="1453497.AT15_08160"/>
<organism evidence="2 3">
    <name type="scientific">Kosmotoga arenicorallina S304</name>
    <dbReference type="NCBI Taxonomy" id="1453497"/>
    <lineage>
        <taxon>Bacteria</taxon>
        <taxon>Thermotogati</taxon>
        <taxon>Thermotogota</taxon>
        <taxon>Thermotogae</taxon>
        <taxon>Kosmotogales</taxon>
        <taxon>Kosmotogaceae</taxon>
        <taxon>Kosmotoga</taxon>
    </lineage>
</organism>
<dbReference type="Proteomes" id="UP000077339">
    <property type="component" value="Unassembled WGS sequence"/>
</dbReference>
<dbReference type="AlphaFoldDB" id="A0A182C7X6"/>
<feature type="transmembrane region" description="Helical" evidence="1">
    <location>
        <begin position="121"/>
        <end position="142"/>
    </location>
</feature>
<name>A0A182C7X6_9BACT</name>
<dbReference type="OrthoDB" id="46441at2"/>
<feature type="transmembrane region" description="Helical" evidence="1">
    <location>
        <begin position="90"/>
        <end position="109"/>
    </location>
</feature>
<evidence type="ECO:0000313" key="2">
    <source>
        <dbReference type="EMBL" id="OAA31457.1"/>
    </source>
</evidence>
<feature type="transmembrane region" description="Helical" evidence="1">
    <location>
        <begin position="5"/>
        <end position="22"/>
    </location>
</feature>
<feature type="transmembrane region" description="Helical" evidence="1">
    <location>
        <begin position="162"/>
        <end position="179"/>
    </location>
</feature>
<evidence type="ECO:0000256" key="1">
    <source>
        <dbReference type="SAM" id="Phobius"/>
    </source>
</evidence>
<gene>
    <name evidence="2" type="ORF">AT15_08160</name>
</gene>
<feature type="transmembrane region" description="Helical" evidence="1">
    <location>
        <begin position="186"/>
        <end position="207"/>
    </location>
</feature>
<proteinExistence type="predicted"/>
<dbReference type="RefSeq" id="WP_068346622.1">
    <property type="nucleotide sequence ID" value="NZ_JFHK01000004.1"/>
</dbReference>
<comment type="caution">
    <text evidence="2">The sequence shown here is derived from an EMBL/GenBank/DDBJ whole genome shotgun (WGS) entry which is preliminary data.</text>
</comment>
<keyword evidence="1" id="KW-0812">Transmembrane</keyword>
<feature type="transmembrane region" description="Helical" evidence="1">
    <location>
        <begin position="57"/>
        <end position="78"/>
    </location>
</feature>
<feature type="transmembrane region" description="Helical" evidence="1">
    <location>
        <begin position="28"/>
        <end position="45"/>
    </location>
</feature>
<keyword evidence="3" id="KW-1185">Reference proteome</keyword>
<keyword evidence="1" id="KW-0472">Membrane</keyword>
<dbReference type="EMBL" id="JFHK01000004">
    <property type="protein sequence ID" value="OAA31457.1"/>
    <property type="molecule type" value="Genomic_DNA"/>
</dbReference>
<keyword evidence="1" id="KW-1133">Transmembrane helix</keyword>
<protein>
    <submittedName>
        <fullName evidence="2">Uncharacterized protein</fullName>
    </submittedName>
</protein>